<evidence type="ECO:0000313" key="4">
    <source>
        <dbReference type="EMBL" id="CAH0101752.1"/>
    </source>
</evidence>
<feature type="compositionally biased region" description="Polar residues" evidence="2">
    <location>
        <begin position="1"/>
        <end position="11"/>
    </location>
</feature>
<dbReference type="Pfam" id="PF14529">
    <property type="entry name" value="Exo_endo_phos_2"/>
    <property type="match status" value="1"/>
</dbReference>
<accession>A0A8J2RL51</accession>
<feature type="region of interest" description="Disordered" evidence="2">
    <location>
        <begin position="1"/>
        <end position="34"/>
    </location>
</feature>
<feature type="region of interest" description="Disordered" evidence="2">
    <location>
        <begin position="538"/>
        <end position="559"/>
    </location>
</feature>
<dbReference type="InterPro" id="IPR005135">
    <property type="entry name" value="Endo/exonuclease/phosphatase"/>
</dbReference>
<dbReference type="Gene3D" id="3.60.10.10">
    <property type="entry name" value="Endonuclease/exonuclease/phosphatase"/>
    <property type="match status" value="1"/>
</dbReference>
<organism evidence="4 5">
    <name type="scientific">Daphnia galeata</name>
    <dbReference type="NCBI Taxonomy" id="27404"/>
    <lineage>
        <taxon>Eukaryota</taxon>
        <taxon>Metazoa</taxon>
        <taxon>Ecdysozoa</taxon>
        <taxon>Arthropoda</taxon>
        <taxon>Crustacea</taxon>
        <taxon>Branchiopoda</taxon>
        <taxon>Diplostraca</taxon>
        <taxon>Cladocera</taxon>
        <taxon>Anomopoda</taxon>
        <taxon>Daphniidae</taxon>
        <taxon>Daphnia</taxon>
    </lineage>
</organism>
<proteinExistence type="predicted"/>
<feature type="compositionally biased region" description="Basic and acidic residues" evidence="2">
    <location>
        <begin position="87"/>
        <end position="97"/>
    </location>
</feature>
<evidence type="ECO:0000313" key="5">
    <source>
        <dbReference type="Proteomes" id="UP000789390"/>
    </source>
</evidence>
<dbReference type="OrthoDB" id="7382669at2759"/>
<dbReference type="EMBL" id="CAKKLH010000067">
    <property type="protein sequence ID" value="CAH0101752.1"/>
    <property type="molecule type" value="Genomic_DNA"/>
</dbReference>
<keyword evidence="5" id="KW-1185">Reference proteome</keyword>
<protein>
    <recommendedName>
        <fullName evidence="3">Endonuclease/exonuclease/phosphatase domain-containing protein</fullName>
    </recommendedName>
</protein>
<reference evidence="4" key="1">
    <citation type="submission" date="2021-11" db="EMBL/GenBank/DDBJ databases">
        <authorList>
            <person name="Schell T."/>
        </authorList>
    </citation>
    <scope>NUCLEOTIDE SEQUENCE</scope>
    <source>
        <strain evidence="4">M5</strain>
    </source>
</reference>
<evidence type="ECO:0000256" key="2">
    <source>
        <dbReference type="SAM" id="MobiDB-lite"/>
    </source>
</evidence>
<dbReference type="PANTHER" id="PTHR33273">
    <property type="entry name" value="DOMAIN-CONTAINING PROTEIN, PUTATIVE-RELATED"/>
    <property type="match status" value="1"/>
</dbReference>
<gene>
    <name evidence="4" type="ORF">DGAL_LOCUS4092</name>
</gene>
<feature type="compositionally biased region" description="Polar residues" evidence="2">
    <location>
        <begin position="550"/>
        <end position="559"/>
    </location>
</feature>
<dbReference type="SUPFAM" id="SSF56219">
    <property type="entry name" value="DNase I-like"/>
    <property type="match status" value="1"/>
</dbReference>
<dbReference type="AlphaFoldDB" id="A0A8J2RL51"/>
<feature type="coiled-coil region" evidence="1">
    <location>
        <begin position="36"/>
        <end position="63"/>
    </location>
</feature>
<dbReference type="Proteomes" id="UP000789390">
    <property type="component" value="Unassembled WGS sequence"/>
</dbReference>
<feature type="region of interest" description="Disordered" evidence="2">
    <location>
        <begin position="87"/>
        <end position="106"/>
    </location>
</feature>
<dbReference type="InterPro" id="IPR036691">
    <property type="entry name" value="Endo/exonu/phosph_ase_sf"/>
</dbReference>
<dbReference type="GO" id="GO:0003824">
    <property type="term" value="F:catalytic activity"/>
    <property type="evidence" value="ECO:0007669"/>
    <property type="project" value="InterPro"/>
</dbReference>
<keyword evidence="1" id="KW-0175">Coiled coil</keyword>
<dbReference type="PANTHER" id="PTHR33273:SF2">
    <property type="entry name" value="ENDONUCLEASE_EXONUCLEASE_PHOSPHATASE DOMAIN-CONTAINING PROTEIN"/>
    <property type="match status" value="1"/>
</dbReference>
<evidence type="ECO:0000256" key="1">
    <source>
        <dbReference type="SAM" id="Coils"/>
    </source>
</evidence>
<comment type="caution">
    <text evidence="4">The sequence shown here is derived from an EMBL/GenBank/DDBJ whole genome shotgun (WGS) entry which is preliminary data.</text>
</comment>
<evidence type="ECO:0000259" key="3">
    <source>
        <dbReference type="Pfam" id="PF14529"/>
    </source>
</evidence>
<name>A0A8J2RL51_9CRUS</name>
<sequence>MYSRPRSSIGSINGEKRKRTLSVQNNSQNSLDDMSREDMITLIKDLKEERETLIQEKECIITHTKEIESELTSIKVKIANRFLDKFFGDGQPTKENEPPSGMDSQLGKSYATLASKSVTIIAKLDPDVDTSNFNGDAMDEFFKSNSEYPTLQSFTKRDNIARFKFNNDADATKAKRLMEVDGKIKASVKSVSERKIEYSIAVFGTGIENLEVLKKEMEFRNEILRSKISRIKPLSKQKGHVKIYVTSKKCEEAVIQARKISVKNAAGEFKEHRVEKAKLDFEINLQHCKVASLNLSQVLVELDIDIALIQEPYAITNKFKNELLIPNISSNYTSSPNLERSVIGMDSNAKNKLWNSKSTDKRGEYLESFTDHNKLNIVNVPVSKLEYIPQKTAMVDVTLRGDGINISNWHFPNEDSHSDHPIILFQLEIKVKQIEDQLPQISSRSRLDSIIEELTNEISNSAMSSKLASNKISKSKLDFWSEELLQLKLKLRNAKGKAYKTKNKSNVNNHKQLKAEYQRLLWRSKKEAFEKQCTVKMNENPYKGPKKLAASQSSNVLPG</sequence>
<feature type="domain" description="Endonuclease/exonuclease/phosphatase" evidence="3">
    <location>
        <begin position="332"/>
        <end position="423"/>
    </location>
</feature>
<feature type="compositionally biased region" description="Polar residues" evidence="2">
    <location>
        <begin position="21"/>
        <end position="32"/>
    </location>
</feature>